<feature type="transmembrane region" description="Helical" evidence="6">
    <location>
        <begin position="101"/>
        <end position="124"/>
    </location>
</feature>
<dbReference type="Proteomes" id="UP000009192">
    <property type="component" value="Unassembled WGS sequence"/>
</dbReference>
<evidence type="ECO:0000256" key="5">
    <source>
        <dbReference type="RuleBase" id="RU000477"/>
    </source>
</evidence>
<reference evidence="7 8" key="1">
    <citation type="journal article" date="2007" name="Nature">
        <title>Evolution of genes and genomes on the Drosophila phylogeny.</title>
        <authorList>
            <consortium name="Drosophila 12 Genomes Consortium"/>
            <person name="Clark A.G."/>
            <person name="Eisen M.B."/>
            <person name="Smith D.R."/>
            <person name="Bergman C.M."/>
            <person name="Oliver B."/>
            <person name="Markow T.A."/>
            <person name="Kaufman T.C."/>
            <person name="Kellis M."/>
            <person name="Gelbart W."/>
            <person name="Iyer V.N."/>
            <person name="Pollard D.A."/>
            <person name="Sackton T.B."/>
            <person name="Larracuente A.M."/>
            <person name="Singh N.D."/>
            <person name="Abad J.P."/>
            <person name="Abt D.N."/>
            <person name="Adryan B."/>
            <person name="Aguade M."/>
            <person name="Akashi H."/>
            <person name="Anderson W.W."/>
            <person name="Aquadro C.F."/>
            <person name="Ardell D.H."/>
            <person name="Arguello R."/>
            <person name="Artieri C.G."/>
            <person name="Barbash D.A."/>
            <person name="Barker D."/>
            <person name="Barsanti P."/>
            <person name="Batterham P."/>
            <person name="Batzoglou S."/>
            <person name="Begun D."/>
            <person name="Bhutkar A."/>
            <person name="Blanco E."/>
            <person name="Bosak S.A."/>
            <person name="Bradley R.K."/>
            <person name="Brand A.D."/>
            <person name="Brent M.R."/>
            <person name="Brooks A.N."/>
            <person name="Brown R.H."/>
            <person name="Butlin R.K."/>
            <person name="Caggese C."/>
            <person name="Calvi B.R."/>
            <person name="Bernardo de Carvalho A."/>
            <person name="Caspi A."/>
            <person name="Castrezana S."/>
            <person name="Celniker S.E."/>
            <person name="Chang J.L."/>
            <person name="Chapple C."/>
            <person name="Chatterji S."/>
            <person name="Chinwalla A."/>
            <person name="Civetta A."/>
            <person name="Clifton S.W."/>
            <person name="Comeron J.M."/>
            <person name="Costello J.C."/>
            <person name="Coyne J.A."/>
            <person name="Daub J."/>
            <person name="David R.G."/>
            <person name="Delcher A.L."/>
            <person name="Delehaunty K."/>
            <person name="Do C.B."/>
            <person name="Ebling H."/>
            <person name="Edwards K."/>
            <person name="Eickbush T."/>
            <person name="Evans J.D."/>
            <person name="Filipski A."/>
            <person name="Findeiss S."/>
            <person name="Freyhult E."/>
            <person name="Fulton L."/>
            <person name="Fulton R."/>
            <person name="Garcia A.C."/>
            <person name="Gardiner A."/>
            <person name="Garfield D.A."/>
            <person name="Garvin B.E."/>
            <person name="Gibson G."/>
            <person name="Gilbert D."/>
            <person name="Gnerre S."/>
            <person name="Godfrey J."/>
            <person name="Good R."/>
            <person name="Gotea V."/>
            <person name="Gravely B."/>
            <person name="Greenberg A.J."/>
            <person name="Griffiths-Jones S."/>
            <person name="Gross S."/>
            <person name="Guigo R."/>
            <person name="Gustafson E.A."/>
            <person name="Haerty W."/>
            <person name="Hahn M.W."/>
            <person name="Halligan D.L."/>
            <person name="Halpern A.L."/>
            <person name="Halter G.M."/>
            <person name="Han M.V."/>
            <person name="Heger A."/>
            <person name="Hillier L."/>
            <person name="Hinrichs A.S."/>
            <person name="Holmes I."/>
            <person name="Hoskins R.A."/>
            <person name="Hubisz M.J."/>
            <person name="Hultmark D."/>
            <person name="Huntley M.A."/>
            <person name="Jaffe D.B."/>
            <person name="Jagadeeshan S."/>
            <person name="Jeck W.R."/>
            <person name="Johnson J."/>
            <person name="Jones C.D."/>
            <person name="Jordan W.C."/>
            <person name="Karpen G.H."/>
            <person name="Kataoka E."/>
            <person name="Keightley P.D."/>
            <person name="Kheradpour P."/>
            <person name="Kirkness E.F."/>
            <person name="Koerich L.B."/>
            <person name="Kristiansen K."/>
            <person name="Kudrna D."/>
            <person name="Kulathinal R.J."/>
            <person name="Kumar S."/>
            <person name="Kwok R."/>
            <person name="Lander E."/>
            <person name="Langley C.H."/>
            <person name="Lapoint R."/>
            <person name="Lazzaro B.P."/>
            <person name="Lee S.J."/>
            <person name="Levesque L."/>
            <person name="Li R."/>
            <person name="Lin C.F."/>
            <person name="Lin M.F."/>
            <person name="Lindblad-Toh K."/>
            <person name="Llopart A."/>
            <person name="Long M."/>
            <person name="Low L."/>
            <person name="Lozovsky E."/>
            <person name="Lu J."/>
            <person name="Luo M."/>
            <person name="Machado C.A."/>
            <person name="Makalowski W."/>
            <person name="Marzo M."/>
            <person name="Matsuda M."/>
            <person name="Matzkin L."/>
            <person name="McAllister B."/>
            <person name="McBride C.S."/>
            <person name="McKernan B."/>
            <person name="McKernan K."/>
            <person name="Mendez-Lago M."/>
            <person name="Minx P."/>
            <person name="Mollenhauer M.U."/>
            <person name="Montooth K."/>
            <person name="Mount S.M."/>
            <person name="Mu X."/>
            <person name="Myers E."/>
            <person name="Negre B."/>
            <person name="Newfeld S."/>
            <person name="Nielsen R."/>
            <person name="Noor M.A."/>
            <person name="O'Grady P."/>
            <person name="Pachter L."/>
            <person name="Papaceit M."/>
            <person name="Parisi M.J."/>
            <person name="Parisi M."/>
            <person name="Parts L."/>
            <person name="Pedersen J.S."/>
            <person name="Pesole G."/>
            <person name="Phillippy A.M."/>
            <person name="Ponting C.P."/>
            <person name="Pop M."/>
            <person name="Porcelli D."/>
            <person name="Powell J.R."/>
            <person name="Prohaska S."/>
            <person name="Pruitt K."/>
            <person name="Puig M."/>
            <person name="Quesneville H."/>
            <person name="Ram K.R."/>
            <person name="Rand D."/>
            <person name="Rasmussen M.D."/>
            <person name="Reed L.K."/>
            <person name="Reenan R."/>
            <person name="Reily A."/>
            <person name="Remington K.A."/>
            <person name="Rieger T.T."/>
            <person name="Ritchie M.G."/>
            <person name="Robin C."/>
            <person name="Rogers Y.H."/>
            <person name="Rohde C."/>
            <person name="Rozas J."/>
            <person name="Rubenfield M.J."/>
            <person name="Ruiz A."/>
            <person name="Russo S."/>
            <person name="Salzberg S.L."/>
            <person name="Sanchez-Gracia A."/>
            <person name="Saranga D.J."/>
            <person name="Sato H."/>
            <person name="Schaeffer S.W."/>
            <person name="Schatz M.C."/>
            <person name="Schlenke T."/>
            <person name="Schwartz R."/>
            <person name="Segarra C."/>
            <person name="Singh R.S."/>
            <person name="Sirot L."/>
            <person name="Sirota M."/>
            <person name="Sisneros N.B."/>
            <person name="Smith C.D."/>
            <person name="Smith T.F."/>
            <person name="Spieth J."/>
            <person name="Stage D.E."/>
            <person name="Stark A."/>
            <person name="Stephan W."/>
            <person name="Strausberg R.L."/>
            <person name="Strempel S."/>
            <person name="Sturgill D."/>
            <person name="Sutton G."/>
            <person name="Sutton G.G."/>
            <person name="Tao W."/>
            <person name="Teichmann S."/>
            <person name="Tobari Y.N."/>
            <person name="Tomimura Y."/>
            <person name="Tsolas J.M."/>
            <person name="Valente V.L."/>
            <person name="Venter E."/>
            <person name="Venter J.C."/>
            <person name="Vicario S."/>
            <person name="Vieira F.G."/>
            <person name="Vilella A.J."/>
            <person name="Villasante A."/>
            <person name="Walenz B."/>
            <person name="Wang J."/>
            <person name="Wasserman M."/>
            <person name="Watts T."/>
            <person name="Wilson D."/>
            <person name="Wilson R.K."/>
            <person name="Wing R.A."/>
            <person name="Wolfner M.F."/>
            <person name="Wong A."/>
            <person name="Wong G.K."/>
            <person name="Wu C.I."/>
            <person name="Wu G."/>
            <person name="Yamamoto D."/>
            <person name="Yang H.P."/>
            <person name="Yang S.P."/>
            <person name="Yorke J.A."/>
            <person name="Yoshida K."/>
            <person name="Zdobnov E."/>
            <person name="Zhang P."/>
            <person name="Zhang Y."/>
            <person name="Zimin A.V."/>
            <person name="Baldwin J."/>
            <person name="Abdouelleil A."/>
            <person name="Abdulkadir J."/>
            <person name="Abebe A."/>
            <person name="Abera B."/>
            <person name="Abreu J."/>
            <person name="Acer S.C."/>
            <person name="Aftuck L."/>
            <person name="Alexander A."/>
            <person name="An P."/>
            <person name="Anderson E."/>
            <person name="Anderson S."/>
            <person name="Arachi H."/>
            <person name="Azer M."/>
            <person name="Bachantsang P."/>
            <person name="Barry A."/>
            <person name="Bayul T."/>
            <person name="Berlin A."/>
            <person name="Bessette D."/>
            <person name="Bloom T."/>
            <person name="Blye J."/>
            <person name="Boguslavskiy L."/>
            <person name="Bonnet C."/>
            <person name="Boukhgalter B."/>
            <person name="Bourzgui I."/>
            <person name="Brown A."/>
            <person name="Cahill P."/>
            <person name="Channer S."/>
            <person name="Cheshatsang Y."/>
            <person name="Chuda L."/>
            <person name="Citroen M."/>
            <person name="Collymore A."/>
            <person name="Cooke P."/>
            <person name="Costello M."/>
            <person name="D'Aco K."/>
            <person name="Daza R."/>
            <person name="De Haan G."/>
            <person name="DeGray S."/>
            <person name="DeMaso C."/>
            <person name="Dhargay N."/>
            <person name="Dooley K."/>
            <person name="Dooley E."/>
            <person name="Doricent M."/>
            <person name="Dorje P."/>
            <person name="Dorjee K."/>
            <person name="Dupes A."/>
            <person name="Elong R."/>
            <person name="Falk J."/>
            <person name="Farina A."/>
            <person name="Faro S."/>
            <person name="Ferguson D."/>
            <person name="Fisher S."/>
            <person name="Foley C.D."/>
            <person name="Franke A."/>
            <person name="Friedrich D."/>
            <person name="Gadbois L."/>
            <person name="Gearin G."/>
            <person name="Gearin C.R."/>
            <person name="Giannoukos G."/>
            <person name="Goode T."/>
            <person name="Graham J."/>
            <person name="Grandbois E."/>
            <person name="Grewal S."/>
            <person name="Gyaltsen K."/>
            <person name="Hafez N."/>
            <person name="Hagos B."/>
            <person name="Hall J."/>
            <person name="Henson C."/>
            <person name="Hollinger A."/>
            <person name="Honan T."/>
            <person name="Huard M.D."/>
            <person name="Hughes L."/>
            <person name="Hurhula B."/>
            <person name="Husby M.E."/>
            <person name="Kamat A."/>
            <person name="Kanga B."/>
            <person name="Kashin S."/>
            <person name="Khazanovich D."/>
            <person name="Kisner P."/>
            <person name="Lance K."/>
            <person name="Lara M."/>
            <person name="Lee W."/>
            <person name="Lennon N."/>
            <person name="Letendre F."/>
            <person name="LeVine R."/>
            <person name="Lipovsky A."/>
            <person name="Liu X."/>
            <person name="Liu J."/>
            <person name="Liu S."/>
            <person name="Lokyitsang T."/>
            <person name="Lokyitsang Y."/>
            <person name="Lubonja R."/>
            <person name="Lui A."/>
            <person name="MacDonald P."/>
            <person name="Magnisalis V."/>
            <person name="Maru K."/>
            <person name="Matthews C."/>
            <person name="McCusker W."/>
            <person name="McDonough S."/>
            <person name="Mehta T."/>
            <person name="Meldrim J."/>
            <person name="Meneus L."/>
            <person name="Mihai O."/>
            <person name="Mihalev A."/>
            <person name="Mihova T."/>
            <person name="Mittelman R."/>
            <person name="Mlenga V."/>
            <person name="Montmayeur A."/>
            <person name="Mulrain L."/>
            <person name="Navidi A."/>
            <person name="Naylor J."/>
            <person name="Negash T."/>
            <person name="Nguyen T."/>
            <person name="Nguyen N."/>
            <person name="Nicol R."/>
            <person name="Norbu C."/>
            <person name="Norbu N."/>
            <person name="Novod N."/>
            <person name="O'Neill B."/>
            <person name="Osman S."/>
            <person name="Markiewicz E."/>
            <person name="Oyono O.L."/>
            <person name="Patti C."/>
            <person name="Phunkhang P."/>
            <person name="Pierre F."/>
            <person name="Priest M."/>
            <person name="Raghuraman S."/>
            <person name="Rege F."/>
            <person name="Reyes R."/>
            <person name="Rise C."/>
            <person name="Rogov P."/>
            <person name="Ross K."/>
            <person name="Ryan E."/>
            <person name="Settipalli S."/>
            <person name="Shea T."/>
            <person name="Sherpa N."/>
            <person name="Shi L."/>
            <person name="Shih D."/>
            <person name="Sparrow T."/>
            <person name="Spaulding J."/>
            <person name="Stalker J."/>
            <person name="Stange-Thomann N."/>
            <person name="Stavropoulos S."/>
            <person name="Stone C."/>
            <person name="Strader C."/>
            <person name="Tesfaye S."/>
            <person name="Thomson T."/>
            <person name="Thoulutsang Y."/>
            <person name="Thoulutsang D."/>
            <person name="Topham K."/>
            <person name="Topping I."/>
            <person name="Tsamla T."/>
            <person name="Vassiliev H."/>
            <person name="Vo A."/>
            <person name="Wangchuk T."/>
            <person name="Wangdi T."/>
            <person name="Weiand M."/>
            <person name="Wilkinson J."/>
            <person name="Wilson A."/>
            <person name="Yadav S."/>
            <person name="Young G."/>
            <person name="Yu Q."/>
            <person name="Zembek L."/>
            <person name="Zhong D."/>
            <person name="Zimmer A."/>
            <person name="Zwirko Z."/>
            <person name="Jaffe D.B."/>
            <person name="Alvarez P."/>
            <person name="Brockman W."/>
            <person name="Butler J."/>
            <person name="Chin C."/>
            <person name="Gnerre S."/>
            <person name="Grabherr M."/>
            <person name="Kleber M."/>
            <person name="Mauceli E."/>
            <person name="MacCallum I."/>
        </authorList>
    </citation>
    <scope>NUCLEOTIDE SEQUENCE [LARGE SCALE GENOMIC DNA]</scope>
    <source>
        <strain evidence="8">Tucson 15081-1352.22</strain>
    </source>
</reference>
<dbReference type="OrthoDB" id="3222at2759"/>
<keyword evidence="2 5" id="KW-0812">Transmembrane</keyword>
<evidence type="ECO:0000313" key="8">
    <source>
        <dbReference type="Proteomes" id="UP000009192"/>
    </source>
</evidence>
<dbReference type="InterPro" id="IPR023271">
    <property type="entry name" value="Aquaporin-like"/>
</dbReference>
<feature type="transmembrane region" description="Helical" evidence="6">
    <location>
        <begin position="177"/>
        <end position="198"/>
    </location>
</feature>
<evidence type="ECO:0000256" key="3">
    <source>
        <dbReference type="ARBA" id="ARBA00022989"/>
    </source>
</evidence>
<dbReference type="GO" id="GO:0005886">
    <property type="term" value="C:plasma membrane"/>
    <property type="evidence" value="ECO:0007669"/>
    <property type="project" value="TreeGrafter"/>
</dbReference>
<evidence type="ECO:0000256" key="1">
    <source>
        <dbReference type="ARBA" id="ARBA00004141"/>
    </source>
</evidence>
<dbReference type="InterPro" id="IPR034294">
    <property type="entry name" value="Aquaporin_transptr"/>
</dbReference>
<dbReference type="Pfam" id="PF00230">
    <property type="entry name" value="MIP"/>
    <property type="match status" value="1"/>
</dbReference>
<dbReference type="AlphaFoldDB" id="A0A0Q9X829"/>
<feature type="transmembrane region" description="Helical" evidence="6">
    <location>
        <begin position="144"/>
        <end position="165"/>
    </location>
</feature>
<dbReference type="InParanoid" id="A0A0Q9X829"/>
<dbReference type="EMBL" id="CH933808">
    <property type="protein sequence ID" value="KRG04527.1"/>
    <property type="molecule type" value="Genomic_DNA"/>
</dbReference>
<dbReference type="Gene3D" id="1.20.1080.10">
    <property type="entry name" value="Glycerol uptake facilitator protein"/>
    <property type="match status" value="1"/>
</dbReference>
<evidence type="ECO:0000313" key="7">
    <source>
        <dbReference type="EMBL" id="KRG04527.1"/>
    </source>
</evidence>
<comment type="similarity">
    <text evidence="5">Belongs to the MIP/aquaporin (TC 1.A.8) family.</text>
</comment>
<proteinExistence type="inferred from homology"/>
<evidence type="ECO:0000256" key="2">
    <source>
        <dbReference type="ARBA" id="ARBA00022692"/>
    </source>
</evidence>
<dbReference type="KEGG" id="dmo:Dmoj_GI25818"/>
<feature type="transmembrane region" description="Helical" evidence="6">
    <location>
        <begin position="12"/>
        <end position="32"/>
    </location>
</feature>
<dbReference type="PANTHER" id="PTHR19139:SF270">
    <property type="entry name" value="ENTOMOGLYCEROPORIN 1-RELATED"/>
    <property type="match status" value="1"/>
</dbReference>
<keyword evidence="3 6" id="KW-1133">Transmembrane helix</keyword>
<dbReference type="PANTHER" id="PTHR19139">
    <property type="entry name" value="AQUAPORIN TRANSPORTER"/>
    <property type="match status" value="1"/>
</dbReference>
<evidence type="ECO:0000256" key="4">
    <source>
        <dbReference type="ARBA" id="ARBA00023136"/>
    </source>
</evidence>
<sequence>MVKCDKNLAARLVAEMLGSMLVQCIGCCYTGLAVTSTRSTLDQLFNPERVYAPQFQSTILGYAFTWGGLIIAGTMAFRIVSGAHLNPIISVASMIIRNIKVVDGLLYILMQLGGSCLGYCIAFAMYGNLLSKIQFCVTEVSSEWWMALVVEFYISGAWVLAFCSSVHESNQPPNESVSLKIGFVVICATLVGTQYSQSCMNPFRSLWPALFHGFYEHIYIYVGIPFGASVALAFAWRYLFLMNADETVSGPGGPDKD</sequence>
<keyword evidence="5" id="KW-0813">Transport</keyword>
<feature type="transmembrane region" description="Helical" evidence="6">
    <location>
        <begin position="218"/>
        <end position="239"/>
    </location>
</feature>
<comment type="subcellular location">
    <subcellularLocation>
        <location evidence="1">Membrane</location>
        <topology evidence="1">Multi-pass membrane protein</topology>
    </subcellularLocation>
</comment>
<feature type="transmembrane region" description="Helical" evidence="6">
    <location>
        <begin position="59"/>
        <end position="80"/>
    </location>
</feature>
<dbReference type="GO" id="GO:0015267">
    <property type="term" value="F:channel activity"/>
    <property type="evidence" value="ECO:0007669"/>
    <property type="project" value="InterPro"/>
</dbReference>
<evidence type="ECO:0000256" key="6">
    <source>
        <dbReference type="SAM" id="Phobius"/>
    </source>
</evidence>
<evidence type="ECO:0008006" key="9">
    <source>
        <dbReference type="Google" id="ProtNLM"/>
    </source>
</evidence>
<keyword evidence="4 6" id="KW-0472">Membrane</keyword>
<accession>A0A0Q9X829</accession>
<dbReference type="InterPro" id="IPR000425">
    <property type="entry name" value="MIP"/>
</dbReference>
<dbReference type="PRINTS" id="PR00783">
    <property type="entry name" value="MINTRINSICP"/>
</dbReference>
<name>A0A0Q9X829_DROMO</name>
<keyword evidence="8" id="KW-1185">Reference proteome</keyword>
<gene>
    <name evidence="7" type="primary">Dmoj\GI25818</name>
    <name evidence="7" type="ORF">Dmoj_GI25818</name>
</gene>
<dbReference type="SUPFAM" id="SSF81338">
    <property type="entry name" value="Aquaporin-like"/>
    <property type="match status" value="1"/>
</dbReference>
<protein>
    <recommendedName>
        <fullName evidence="9">Aquaporin</fullName>
    </recommendedName>
</protein>
<organism evidence="7 8">
    <name type="scientific">Drosophila mojavensis</name>
    <name type="common">Fruit fly</name>
    <dbReference type="NCBI Taxonomy" id="7230"/>
    <lineage>
        <taxon>Eukaryota</taxon>
        <taxon>Metazoa</taxon>
        <taxon>Ecdysozoa</taxon>
        <taxon>Arthropoda</taxon>
        <taxon>Hexapoda</taxon>
        <taxon>Insecta</taxon>
        <taxon>Pterygota</taxon>
        <taxon>Neoptera</taxon>
        <taxon>Endopterygota</taxon>
        <taxon>Diptera</taxon>
        <taxon>Brachycera</taxon>
        <taxon>Muscomorpha</taxon>
        <taxon>Ephydroidea</taxon>
        <taxon>Drosophilidae</taxon>
        <taxon>Drosophila</taxon>
    </lineage>
</organism>